<keyword evidence="9" id="KW-0614">Plasmid</keyword>
<protein>
    <submittedName>
        <fullName evidence="9">AI-2E family transporter</fullName>
    </submittedName>
</protein>
<evidence type="ECO:0000256" key="1">
    <source>
        <dbReference type="ARBA" id="ARBA00004651"/>
    </source>
</evidence>
<name>A0ABX7BIK4_9PROT</name>
<geneLocation type="plasmid" evidence="9 10">
    <name>pTT6-1</name>
</geneLocation>
<evidence type="ECO:0000313" key="9">
    <source>
        <dbReference type="EMBL" id="QQP92926.1"/>
    </source>
</evidence>
<evidence type="ECO:0000313" key="10">
    <source>
        <dbReference type="Proteomes" id="UP000595197"/>
    </source>
</evidence>
<accession>A0ABX7BIK4</accession>
<keyword evidence="5 8" id="KW-0812">Transmembrane</keyword>
<dbReference type="PANTHER" id="PTHR21716">
    <property type="entry name" value="TRANSMEMBRANE PROTEIN"/>
    <property type="match status" value="1"/>
</dbReference>
<proteinExistence type="inferred from homology"/>
<dbReference type="RefSeq" id="WP_201082206.1">
    <property type="nucleotide sequence ID" value="NZ_CP067421.1"/>
</dbReference>
<comment type="subcellular location">
    <subcellularLocation>
        <location evidence="1">Cell membrane</location>
        <topology evidence="1">Multi-pass membrane protein</topology>
    </subcellularLocation>
</comment>
<comment type="similarity">
    <text evidence="2">Belongs to the autoinducer-2 exporter (AI-2E) (TC 2.A.86) family.</text>
</comment>
<evidence type="ECO:0000256" key="2">
    <source>
        <dbReference type="ARBA" id="ARBA00009773"/>
    </source>
</evidence>
<feature type="transmembrane region" description="Helical" evidence="8">
    <location>
        <begin position="324"/>
        <end position="353"/>
    </location>
</feature>
<evidence type="ECO:0000256" key="5">
    <source>
        <dbReference type="ARBA" id="ARBA00022692"/>
    </source>
</evidence>
<reference evidence="9" key="1">
    <citation type="submission" date="2021-02" db="EMBL/GenBank/DDBJ databases">
        <title>Skermanella TT6 skin isolate.</title>
        <authorList>
            <person name="Lee K."/>
            <person name="Ganzorig M."/>
        </authorList>
    </citation>
    <scope>NUCLEOTIDE SEQUENCE</scope>
    <source>
        <strain evidence="9">TT6</strain>
    </source>
</reference>
<dbReference type="EMBL" id="CP067421">
    <property type="protein sequence ID" value="QQP92926.1"/>
    <property type="molecule type" value="Genomic_DNA"/>
</dbReference>
<feature type="transmembrane region" description="Helical" evidence="8">
    <location>
        <begin position="258"/>
        <end position="286"/>
    </location>
</feature>
<keyword evidence="10" id="KW-1185">Reference proteome</keyword>
<feature type="transmembrane region" description="Helical" evidence="8">
    <location>
        <begin position="229"/>
        <end position="252"/>
    </location>
</feature>
<feature type="transmembrane region" description="Helical" evidence="8">
    <location>
        <begin position="29"/>
        <end position="46"/>
    </location>
</feature>
<evidence type="ECO:0000256" key="4">
    <source>
        <dbReference type="ARBA" id="ARBA00022475"/>
    </source>
</evidence>
<feature type="transmembrane region" description="Helical" evidence="8">
    <location>
        <begin position="82"/>
        <end position="101"/>
    </location>
</feature>
<gene>
    <name evidence="9" type="ORF">IGS68_31305</name>
</gene>
<feature type="transmembrane region" description="Helical" evidence="8">
    <location>
        <begin position="293"/>
        <end position="312"/>
    </location>
</feature>
<dbReference type="PANTHER" id="PTHR21716:SF67">
    <property type="entry name" value="TRANSPORT PROTEIN YDIK-RELATED"/>
    <property type="match status" value="1"/>
</dbReference>
<dbReference type="Proteomes" id="UP000595197">
    <property type="component" value="Plasmid pTT6-1"/>
</dbReference>
<keyword evidence="4" id="KW-1003">Cell membrane</keyword>
<feature type="transmembrane region" description="Helical" evidence="8">
    <location>
        <begin position="52"/>
        <end position="70"/>
    </location>
</feature>
<evidence type="ECO:0000256" key="6">
    <source>
        <dbReference type="ARBA" id="ARBA00022989"/>
    </source>
</evidence>
<evidence type="ECO:0000256" key="7">
    <source>
        <dbReference type="ARBA" id="ARBA00023136"/>
    </source>
</evidence>
<evidence type="ECO:0000256" key="3">
    <source>
        <dbReference type="ARBA" id="ARBA00022448"/>
    </source>
</evidence>
<organism evidence="9 10">
    <name type="scientific">Skermanella cutis</name>
    <dbReference type="NCBI Taxonomy" id="2775420"/>
    <lineage>
        <taxon>Bacteria</taxon>
        <taxon>Pseudomonadati</taxon>
        <taxon>Pseudomonadota</taxon>
        <taxon>Alphaproteobacteria</taxon>
        <taxon>Rhodospirillales</taxon>
        <taxon>Azospirillaceae</taxon>
        <taxon>Skermanella</taxon>
    </lineage>
</organism>
<dbReference type="InterPro" id="IPR002549">
    <property type="entry name" value="AI-2E-like"/>
</dbReference>
<feature type="transmembrane region" description="Helical" evidence="8">
    <location>
        <begin position="184"/>
        <end position="208"/>
    </location>
</feature>
<keyword evidence="3" id="KW-0813">Transport</keyword>
<evidence type="ECO:0000256" key="8">
    <source>
        <dbReference type="SAM" id="Phobius"/>
    </source>
</evidence>
<dbReference type="Pfam" id="PF01594">
    <property type="entry name" value="AI-2E_transport"/>
    <property type="match status" value="1"/>
</dbReference>
<keyword evidence="7 8" id="KW-0472">Membrane</keyword>
<sequence length="373" mass="39552">MPEDMVATTPKPGTAPAAAPGPRAYVQEAAGLVLLLALAVGCFVILRPFLAAILWAVILTFSTWPIYRFLVKRLGGREGPAAVVMTLLVALVLLLPLVILGSRLAEGVVGLAEGIRSLLQQGPPPPPRWIADLPFLGPDLTRAWEEMAHDGAGLAESLRPYVGPARDWALAQGAALAGGIFETAVSVLTAFFLYVHGTAVVRMADAVFRRVAGDRSRRLMEIAGSTIKGVVHGVLGTALVQAVLATAGFWVAQVPGAFLLGFLSFFLSLFPGGLLLAWIPAAAWLFAEGQREWGIFIIIWNLLVVGTIDNFLKPYVISRGGSLPILMILFGVMGGIIAFGFIGIFLGPTLLAIGYSLIQEWGKDEDAPVPGGR</sequence>
<keyword evidence="6 8" id="KW-1133">Transmembrane helix</keyword>